<proteinExistence type="inferred from homology"/>
<reference evidence="13" key="2">
    <citation type="submission" date="2021-04" db="EMBL/GenBank/DDBJ databases">
        <authorList>
            <person name="Gilroy R."/>
        </authorList>
    </citation>
    <scope>NUCLEOTIDE SEQUENCE</scope>
    <source>
        <strain evidence="13">ChiSjej5B23-15282</strain>
    </source>
</reference>
<sequence length="179" mass="20473">MYYGEIKKCDIANGEGVRVSLFVSGCTHHCPGCFNQDTWDFGYGKEYTQETEDEILKALAPGYINGLSLLGGEPFEPQNQEVLVRLLRKVKEQYPEKNIWCYSGYLFDKELLSESRARCEYTDEMLSMLDVLVDGRFVEALKDIRLVFRGSSNQRVIDVKKSLETGNVVPWEPKVQRGV</sequence>
<evidence type="ECO:0000256" key="12">
    <source>
        <dbReference type="PIRNR" id="PIRNR000368"/>
    </source>
</evidence>
<keyword evidence="6" id="KW-0949">S-adenosyl-L-methionine</keyword>
<evidence type="ECO:0000256" key="11">
    <source>
        <dbReference type="ARBA" id="ARBA00047365"/>
    </source>
</evidence>
<dbReference type="InterPro" id="IPR034457">
    <property type="entry name" value="Organic_radical-activating"/>
</dbReference>
<dbReference type="PIRSF" id="PIRSF000368">
    <property type="entry name" value="NrdG"/>
    <property type="match status" value="1"/>
</dbReference>
<dbReference type="SFLD" id="SFLDS00029">
    <property type="entry name" value="Radical_SAM"/>
    <property type="match status" value="1"/>
</dbReference>
<dbReference type="GO" id="GO:0004748">
    <property type="term" value="F:ribonucleoside-diphosphate reductase activity, thioredoxin disulfide as acceptor"/>
    <property type="evidence" value="ECO:0007669"/>
    <property type="project" value="TreeGrafter"/>
</dbReference>
<dbReference type="Gene3D" id="3.20.20.70">
    <property type="entry name" value="Aldolase class I"/>
    <property type="match status" value="1"/>
</dbReference>
<dbReference type="AlphaFoldDB" id="A0A9D2AT40"/>
<evidence type="ECO:0000256" key="7">
    <source>
        <dbReference type="ARBA" id="ARBA00022723"/>
    </source>
</evidence>
<evidence type="ECO:0000256" key="4">
    <source>
        <dbReference type="ARBA" id="ARBA00014281"/>
    </source>
</evidence>
<evidence type="ECO:0000256" key="3">
    <source>
        <dbReference type="ARBA" id="ARBA00009777"/>
    </source>
</evidence>
<comment type="cofactor">
    <cofactor evidence="1">
        <name>[4Fe-4S] cluster</name>
        <dbReference type="ChEBI" id="CHEBI:49883"/>
    </cofactor>
</comment>
<evidence type="ECO:0000256" key="8">
    <source>
        <dbReference type="ARBA" id="ARBA00023002"/>
    </source>
</evidence>
<keyword evidence="9" id="KW-0408">Iron</keyword>
<dbReference type="GO" id="GO:0051539">
    <property type="term" value="F:4 iron, 4 sulfur cluster binding"/>
    <property type="evidence" value="ECO:0007669"/>
    <property type="project" value="UniProtKB-KW"/>
</dbReference>
<evidence type="ECO:0000256" key="1">
    <source>
        <dbReference type="ARBA" id="ARBA00001966"/>
    </source>
</evidence>
<dbReference type="GO" id="GO:0046872">
    <property type="term" value="F:metal ion binding"/>
    <property type="evidence" value="ECO:0007669"/>
    <property type="project" value="UniProtKB-KW"/>
</dbReference>
<dbReference type="InterPro" id="IPR013785">
    <property type="entry name" value="Aldolase_TIM"/>
</dbReference>
<name>A0A9D2AT40_9FIRM</name>
<evidence type="ECO:0000313" key="14">
    <source>
        <dbReference type="Proteomes" id="UP000824243"/>
    </source>
</evidence>
<dbReference type="PANTHER" id="PTHR30352:SF2">
    <property type="entry name" value="ANAEROBIC RIBONUCLEOSIDE-TRIPHOSPHATE REDUCTASE-ACTIVATING PROTEIN"/>
    <property type="match status" value="1"/>
</dbReference>
<keyword evidence="8 12" id="KW-0560">Oxidoreductase</keyword>
<evidence type="ECO:0000256" key="6">
    <source>
        <dbReference type="ARBA" id="ARBA00022691"/>
    </source>
</evidence>
<dbReference type="SFLD" id="SFLDF00299">
    <property type="entry name" value="anaerobic_ribonucleoside-triph"/>
    <property type="match status" value="1"/>
</dbReference>
<dbReference type="InterPro" id="IPR012837">
    <property type="entry name" value="NrdG"/>
</dbReference>
<evidence type="ECO:0000256" key="10">
    <source>
        <dbReference type="ARBA" id="ARBA00023014"/>
    </source>
</evidence>
<dbReference type="Proteomes" id="UP000824243">
    <property type="component" value="Unassembled WGS sequence"/>
</dbReference>
<evidence type="ECO:0000313" key="13">
    <source>
        <dbReference type="EMBL" id="HIX48071.1"/>
    </source>
</evidence>
<dbReference type="SFLD" id="SFLDG01066">
    <property type="entry name" value="organic_radical-activating_enz"/>
    <property type="match status" value="1"/>
</dbReference>
<gene>
    <name evidence="13" type="primary">nrdG</name>
    <name evidence="13" type="ORF">H9981_03520</name>
</gene>
<dbReference type="SFLD" id="SFLDG01063">
    <property type="entry name" value="activating_enzymes__group_1"/>
    <property type="match status" value="1"/>
</dbReference>
<keyword evidence="5" id="KW-0004">4Fe-4S</keyword>
<dbReference type="EC" id="1.97.1.-" evidence="12"/>
<dbReference type="CDD" id="cd01335">
    <property type="entry name" value="Radical_SAM"/>
    <property type="match status" value="1"/>
</dbReference>
<dbReference type="PROSITE" id="PS01087">
    <property type="entry name" value="RADICAL_ACTIVATING"/>
    <property type="match status" value="1"/>
</dbReference>
<comment type="caution">
    <text evidence="13">The sequence shown here is derived from an EMBL/GenBank/DDBJ whole genome shotgun (WGS) entry which is preliminary data.</text>
</comment>
<dbReference type="PANTHER" id="PTHR30352">
    <property type="entry name" value="PYRUVATE FORMATE-LYASE-ACTIVATING ENZYME"/>
    <property type="match status" value="1"/>
</dbReference>
<dbReference type="InterPro" id="IPR007197">
    <property type="entry name" value="rSAM"/>
</dbReference>
<accession>A0A9D2AT40</accession>
<dbReference type="EMBL" id="DXFA01000066">
    <property type="protein sequence ID" value="HIX48071.1"/>
    <property type="molecule type" value="Genomic_DNA"/>
</dbReference>
<dbReference type="InterPro" id="IPR001989">
    <property type="entry name" value="Radical_activat_CS"/>
</dbReference>
<keyword evidence="7" id="KW-0479">Metal-binding</keyword>
<comment type="catalytic activity">
    <reaction evidence="11">
        <text>glycyl-[protein] + reduced [flavodoxin] + S-adenosyl-L-methionine = glycin-2-yl radical-[protein] + semiquinone [flavodoxin] + 5'-deoxyadenosine + L-methionine + H(+)</text>
        <dbReference type="Rhea" id="RHEA:61976"/>
        <dbReference type="Rhea" id="RHEA-COMP:10622"/>
        <dbReference type="Rhea" id="RHEA-COMP:14480"/>
        <dbReference type="Rhea" id="RHEA-COMP:15993"/>
        <dbReference type="Rhea" id="RHEA-COMP:15994"/>
        <dbReference type="ChEBI" id="CHEBI:15378"/>
        <dbReference type="ChEBI" id="CHEBI:17319"/>
        <dbReference type="ChEBI" id="CHEBI:29947"/>
        <dbReference type="ChEBI" id="CHEBI:32722"/>
        <dbReference type="ChEBI" id="CHEBI:57618"/>
        <dbReference type="ChEBI" id="CHEBI:57844"/>
        <dbReference type="ChEBI" id="CHEBI:59789"/>
        <dbReference type="ChEBI" id="CHEBI:140311"/>
    </reaction>
</comment>
<protein>
    <recommendedName>
        <fullName evidence="4 12">Anaerobic ribonucleoside-triphosphate reductase-activating protein</fullName>
        <ecNumber evidence="12">1.97.1.-</ecNumber>
    </recommendedName>
</protein>
<keyword evidence="10" id="KW-0411">Iron-sulfur</keyword>
<dbReference type="SUPFAM" id="SSF102114">
    <property type="entry name" value="Radical SAM enzymes"/>
    <property type="match status" value="1"/>
</dbReference>
<evidence type="ECO:0000256" key="9">
    <source>
        <dbReference type="ARBA" id="ARBA00023004"/>
    </source>
</evidence>
<dbReference type="NCBIfam" id="TIGR02491">
    <property type="entry name" value="NrdG"/>
    <property type="match status" value="1"/>
</dbReference>
<comment type="similarity">
    <text evidence="3 12">Belongs to the organic radical-activating enzymes family.</text>
</comment>
<evidence type="ECO:0000256" key="5">
    <source>
        <dbReference type="ARBA" id="ARBA00022485"/>
    </source>
</evidence>
<reference evidence="13" key="1">
    <citation type="journal article" date="2021" name="PeerJ">
        <title>Extensive microbial diversity within the chicken gut microbiome revealed by metagenomics and culture.</title>
        <authorList>
            <person name="Gilroy R."/>
            <person name="Ravi A."/>
            <person name="Getino M."/>
            <person name="Pursley I."/>
            <person name="Horton D.L."/>
            <person name="Alikhan N.F."/>
            <person name="Baker D."/>
            <person name="Gharbi K."/>
            <person name="Hall N."/>
            <person name="Watson M."/>
            <person name="Adriaenssens E.M."/>
            <person name="Foster-Nyarko E."/>
            <person name="Jarju S."/>
            <person name="Secka A."/>
            <person name="Antonio M."/>
            <person name="Oren A."/>
            <person name="Chaudhuri R.R."/>
            <person name="La Ragione R."/>
            <person name="Hildebrand F."/>
            <person name="Pallen M.J."/>
        </authorList>
    </citation>
    <scope>NUCLEOTIDE SEQUENCE</scope>
    <source>
        <strain evidence="13">ChiSjej5B23-15282</strain>
    </source>
</reference>
<comment type="function">
    <text evidence="2 12">Activation of anaerobic ribonucleoside-triphosphate reductase under anaerobic conditions by generation of an organic free radical, using S-adenosylmethionine and reduced flavodoxin as cosubstrates to produce 5'-deoxy-adenosine.</text>
</comment>
<dbReference type="InterPro" id="IPR058240">
    <property type="entry name" value="rSAM_sf"/>
</dbReference>
<organism evidence="13 14">
    <name type="scientific">Candidatus Mediterraneibacter caccavium</name>
    <dbReference type="NCBI Taxonomy" id="2838661"/>
    <lineage>
        <taxon>Bacteria</taxon>
        <taxon>Bacillati</taxon>
        <taxon>Bacillota</taxon>
        <taxon>Clostridia</taxon>
        <taxon>Lachnospirales</taxon>
        <taxon>Lachnospiraceae</taxon>
        <taxon>Mediterraneibacter</taxon>
    </lineage>
</organism>
<dbReference type="Pfam" id="PF13353">
    <property type="entry name" value="Fer4_12"/>
    <property type="match status" value="1"/>
</dbReference>
<evidence type="ECO:0000256" key="2">
    <source>
        <dbReference type="ARBA" id="ARBA00003852"/>
    </source>
</evidence>
<dbReference type="GO" id="GO:0043365">
    <property type="term" value="F:[formate-C-acetyltransferase]-activating enzyme activity"/>
    <property type="evidence" value="ECO:0007669"/>
    <property type="project" value="InterPro"/>
</dbReference>